<keyword evidence="2" id="KW-1185">Reference proteome</keyword>
<evidence type="ECO:0000313" key="1">
    <source>
        <dbReference type="EMBL" id="KXG77889.1"/>
    </source>
</evidence>
<organism evidence="1 2">
    <name type="scientific">Thermotalea metallivorans</name>
    <dbReference type="NCBI Taxonomy" id="520762"/>
    <lineage>
        <taxon>Bacteria</taxon>
        <taxon>Bacillati</taxon>
        <taxon>Bacillota</taxon>
        <taxon>Clostridia</taxon>
        <taxon>Peptostreptococcales</taxon>
        <taxon>Thermotaleaceae</taxon>
        <taxon>Thermotalea</taxon>
    </lineage>
</organism>
<dbReference type="EMBL" id="LOEE01000009">
    <property type="protein sequence ID" value="KXG77889.1"/>
    <property type="molecule type" value="Genomic_DNA"/>
</dbReference>
<dbReference type="AlphaFoldDB" id="A0A140LBG4"/>
<gene>
    <name evidence="1" type="ORF">AN619_03430</name>
</gene>
<sequence>MRRNLNQINQKLAQAAGNIQPSEEQLKQFAHMANQYKGMGPEQIEQEMNKLMKGFSEKEKKDLIQKLRMLKQMNGLLDNEQRKKVDKFIELLSR</sequence>
<name>A0A140LBG4_9FIRM</name>
<proteinExistence type="predicted"/>
<accession>A0A140LBG4</accession>
<protein>
    <submittedName>
        <fullName evidence="1">Uncharacterized protein</fullName>
    </submittedName>
</protein>
<dbReference type="Proteomes" id="UP000070456">
    <property type="component" value="Unassembled WGS sequence"/>
</dbReference>
<reference evidence="1 2" key="1">
    <citation type="submission" date="2015-12" db="EMBL/GenBank/DDBJ databases">
        <title>Draft genome sequence of the thermoanaerobe Thermotalea metallivorans, an isolate from the runoff channel of the Great Artesian Basin, Australia.</title>
        <authorList>
            <person name="Patel B.K."/>
        </authorList>
    </citation>
    <scope>NUCLEOTIDE SEQUENCE [LARGE SCALE GENOMIC DNA]</scope>
    <source>
        <strain evidence="1 2">B2-1</strain>
    </source>
</reference>
<evidence type="ECO:0000313" key="2">
    <source>
        <dbReference type="Proteomes" id="UP000070456"/>
    </source>
</evidence>
<comment type="caution">
    <text evidence="1">The sequence shown here is derived from an EMBL/GenBank/DDBJ whole genome shotgun (WGS) entry which is preliminary data.</text>
</comment>
<dbReference type="RefSeq" id="WP_068554481.1">
    <property type="nucleotide sequence ID" value="NZ_LOEE01000009.1"/>
</dbReference>
<dbReference type="OrthoDB" id="1954707at2"/>